<gene>
    <name evidence="2" type="ORF">A3B18_01525</name>
</gene>
<dbReference type="PANTHER" id="PTHR43245">
    <property type="entry name" value="BIFUNCTIONAL POLYMYXIN RESISTANCE PROTEIN ARNA"/>
    <property type="match status" value="1"/>
</dbReference>
<evidence type="ECO:0000313" key="3">
    <source>
        <dbReference type="Proteomes" id="UP000178684"/>
    </source>
</evidence>
<organism evidence="2 3">
    <name type="scientific">Candidatus Giovannonibacteria bacterium RIFCSPLOWO2_01_FULL_46_13</name>
    <dbReference type="NCBI Taxonomy" id="1798352"/>
    <lineage>
        <taxon>Bacteria</taxon>
        <taxon>Candidatus Giovannoniibacteriota</taxon>
    </lineage>
</organism>
<proteinExistence type="predicted"/>
<dbReference type="SUPFAM" id="SSF51735">
    <property type="entry name" value="NAD(P)-binding Rossmann-fold domains"/>
    <property type="match status" value="1"/>
</dbReference>
<dbReference type="InterPro" id="IPR036291">
    <property type="entry name" value="NAD(P)-bd_dom_sf"/>
</dbReference>
<dbReference type="Pfam" id="PF01370">
    <property type="entry name" value="Epimerase"/>
    <property type="match status" value="1"/>
</dbReference>
<dbReference type="Proteomes" id="UP000178684">
    <property type="component" value="Unassembled WGS sequence"/>
</dbReference>
<sequence>MPKVIVTGGAGFIGSNLVDALIERGDEVLVLDNLSTGKKENINPKAKLCEADIRDLKKISPFFEGVEYVFHLAAYPRVQPSIEDPLGTHDINVNGTLNVLMAARVSKVKRVIYSASSSAYGDQEIFPTREDFLPRPLSPYGLQKYIGEHYARLFSLLYGVETVSLRYFNVYGPRASSEGAYALVVAKFLKQKKEGMPLTIVPDGTQSRAYSHVYDVVRANILAMESDKVGKGEVINIGGDKDWSVNEIAKMVGGPSVFIEARIEPKKSLPDTSKARELLGWQSKIGLEEGILELKKMYGLE</sequence>
<evidence type="ECO:0000259" key="1">
    <source>
        <dbReference type="Pfam" id="PF01370"/>
    </source>
</evidence>
<evidence type="ECO:0000313" key="2">
    <source>
        <dbReference type="EMBL" id="OGF83310.1"/>
    </source>
</evidence>
<dbReference type="Gene3D" id="3.40.50.720">
    <property type="entry name" value="NAD(P)-binding Rossmann-like Domain"/>
    <property type="match status" value="1"/>
</dbReference>
<dbReference type="InterPro" id="IPR050177">
    <property type="entry name" value="Lipid_A_modif_metabolic_enz"/>
</dbReference>
<dbReference type="AlphaFoldDB" id="A0A1F5X631"/>
<accession>A0A1F5X631</accession>
<dbReference type="EMBL" id="MFIE01000003">
    <property type="protein sequence ID" value="OGF83310.1"/>
    <property type="molecule type" value="Genomic_DNA"/>
</dbReference>
<feature type="domain" description="NAD-dependent epimerase/dehydratase" evidence="1">
    <location>
        <begin position="4"/>
        <end position="238"/>
    </location>
</feature>
<name>A0A1F5X631_9BACT</name>
<reference evidence="2 3" key="1">
    <citation type="journal article" date="2016" name="Nat. Commun.">
        <title>Thousands of microbial genomes shed light on interconnected biogeochemical processes in an aquifer system.</title>
        <authorList>
            <person name="Anantharaman K."/>
            <person name="Brown C.T."/>
            <person name="Hug L.A."/>
            <person name="Sharon I."/>
            <person name="Castelle C.J."/>
            <person name="Probst A.J."/>
            <person name="Thomas B.C."/>
            <person name="Singh A."/>
            <person name="Wilkins M.J."/>
            <person name="Karaoz U."/>
            <person name="Brodie E.L."/>
            <person name="Williams K.H."/>
            <person name="Hubbard S.S."/>
            <person name="Banfield J.F."/>
        </authorList>
    </citation>
    <scope>NUCLEOTIDE SEQUENCE [LARGE SCALE GENOMIC DNA]</scope>
</reference>
<dbReference type="Gene3D" id="3.90.25.10">
    <property type="entry name" value="UDP-galactose 4-epimerase, domain 1"/>
    <property type="match status" value="1"/>
</dbReference>
<protein>
    <recommendedName>
        <fullName evidence="1">NAD-dependent epimerase/dehydratase domain-containing protein</fullName>
    </recommendedName>
</protein>
<dbReference type="PANTHER" id="PTHR43245:SF13">
    <property type="entry name" value="UDP-D-APIOSE_UDP-D-XYLOSE SYNTHASE 2"/>
    <property type="match status" value="1"/>
</dbReference>
<comment type="caution">
    <text evidence="2">The sequence shown here is derived from an EMBL/GenBank/DDBJ whole genome shotgun (WGS) entry which is preliminary data.</text>
</comment>
<dbReference type="InterPro" id="IPR001509">
    <property type="entry name" value="Epimerase_deHydtase"/>
</dbReference>